<evidence type="ECO:0000256" key="9">
    <source>
        <dbReference type="ARBA" id="ARBA00023679"/>
    </source>
</evidence>
<reference evidence="11" key="2">
    <citation type="submission" date="2020-09" db="EMBL/GenBank/DDBJ databases">
        <authorList>
            <person name="Sun Q."/>
            <person name="Sedlacek I."/>
        </authorList>
    </citation>
    <scope>NUCLEOTIDE SEQUENCE</scope>
    <source>
        <strain evidence="11">CCM 7684</strain>
    </source>
</reference>
<dbReference type="SUPFAM" id="SSF55811">
    <property type="entry name" value="Nudix"/>
    <property type="match status" value="1"/>
</dbReference>
<dbReference type="RefSeq" id="WP_229729173.1">
    <property type="nucleotide sequence ID" value="NZ_BMCP01000001.1"/>
</dbReference>
<proteinExistence type="inferred from homology"/>
<evidence type="ECO:0000256" key="1">
    <source>
        <dbReference type="ARBA" id="ARBA00001946"/>
    </source>
</evidence>
<dbReference type="EC" id="3.6.1.22" evidence="4"/>
<feature type="domain" description="Nudix hydrolase" evidence="10">
    <location>
        <begin position="167"/>
        <end position="293"/>
    </location>
</feature>
<dbReference type="EMBL" id="BMCP01000001">
    <property type="protein sequence ID" value="GGE33363.1"/>
    <property type="molecule type" value="Genomic_DNA"/>
</dbReference>
<keyword evidence="6" id="KW-0378">Hydrolase</keyword>
<dbReference type="AlphaFoldDB" id="A0A8J2YFM9"/>
<comment type="cofactor">
    <cofactor evidence="1">
        <name>Mg(2+)</name>
        <dbReference type="ChEBI" id="CHEBI:18420"/>
    </cofactor>
</comment>
<evidence type="ECO:0000256" key="2">
    <source>
        <dbReference type="ARBA" id="ARBA00001947"/>
    </source>
</evidence>
<protein>
    <recommendedName>
        <fullName evidence="4">NAD(+) diphosphatase</fullName>
        <ecNumber evidence="4">3.6.1.22</ecNumber>
    </recommendedName>
</protein>
<dbReference type="InterPro" id="IPR015376">
    <property type="entry name" value="Znr_NADH_PPase"/>
</dbReference>
<dbReference type="InterPro" id="IPR020084">
    <property type="entry name" value="NUDIX_hydrolase_CS"/>
</dbReference>
<evidence type="ECO:0000259" key="10">
    <source>
        <dbReference type="PROSITE" id="PS51462"/>
    </source>
</evidence>
<dbReference type="PROSITE" id="PS00893">
    <property type="entry name" value="NUDIX_BOX"/>
    <property type="match status" value="1"/>
</dbReference>
<evidence type="ECO:0000256" key="4">
    <source>
        <dbReference type="ARBA" id="ARBA00012381"/>
    </source>
</evidence>
<dbReference type="Pfam" id="PF09296">
    <property type="entry name" value="NUDIX-like"/>
    <property type="match status" value="1"/>
</dbReference>
<comment type="caution">
    <text evidence="11">The sequence shown here is derived from an EMBL/GenBank/DDBJ whole genome shotgun (WGS) entry which is preliminary data.</text>
</comment>
<dbReference type="GO" id="GO:0035529">
    <property type="term" value="F:NADH pyrophosphatase activity"/>
    <property type="evidence" value="ECO:0007669"/>
    <property type="project" value="TreeGrafter"/>
</dbReference>
<comment type="catalytic activity">
    <reaction evidence="9">
        <text>a 5'-end NAD(+)-phospho-ribonucleoside in mRNA + H2O = a 5'-end phospho-adenosine-phospho-ribonucleoside in mRNA + beta-nicotinamide D-ribonucleotide + 2 H(+)</text>
        <dbReference type="Rhea" id="RHEA:60876"/>
        <dbReference type="Rhea" id="RHEA-COMP:15698"/>
        <dbReference type="Rhea" id="RHEA-COMP:15719"/>
        <dbReference type="ChEBI" id="CHEBI:14649"/>
        <dbReference type="ChEBI" id="CHEBI:15377"/>
        <dbReference type="ChEBI" id="CHEBI:15378"/>
        <dbReference type="ChEBI" id="CHEBI:144029"/>
        <dbReference type="ChEBI" id="CHEBI:144051"/>
    </reaction>
    <physiologicalReaction direction="left-to-right" evidence="9">
        <dbReference type="Rhea" id="RHEA:60877"/>
    </physiologicalReaction>
</comment>
<dbReference type="CDD" id="cd03429">
    <property type="entry name" value="NUDIX_NADH_pyrophosphatase_Nudt13"/>
    <property type="match status" value="1"/>
</dbReference>
<keyword evidence="12" id="KW-1185">Reference proteome</keyword>
<dbReference type="PANTHER" id="PTHR42904">
    <property type="entry name" value="NUDIX HYDROLASE, NUDC SUBFAMILY"/>
    <property type="match status" value="1"/>
</dbReference>
<organism evidence="11 12">
    <name type="scientific">Agaricicola taiwanensis</name>
    <dbReference type="NCBI Taxonomy" id="591372"/>
    <lineage>
        <taxon>Bacteria</taxon>
        <taxon>Pseudomonadati</taxon>
        <taxon>Pseudomonadota</taxon>
        <taxon>Alphaproteobacteria</taxon>
        <taxon>Rhodobacterales</taxon>
        <taxon>Paracoccaceae</taxon>
        <taxon>Agaricicola</taxon>
    </lineage>
</organism>
<gene>
    <name evidence="11" type="ORF">GCM10007276_08270</name>
</gene>
<evidence type="ECO:0000256" key="8">
    <source>
        <dbReference type="ARBA" id="ARBA00023027"/>
    </source>
</evidence>
<dbReference type="Gene3D" id="3.90.79.10">
    <property type="entry name" value="Nucleoside Triphosphate Pyrophosphohydrolase"/>
    <property type="match status" value="1"/>
</dbReference>
<dbReference type="PROSITE" id="PS51462">
    <property type="entry name" value="NUDIX"/>
    <property type="match status" value="1"/>
</dbReference>
<dbReference type="InterPro" id="IPR000086">
    <property type="entry name" value="NUDIX_hydrolase_dom"/>
</dbReference>
<evidence type="ECO:0000256" key="6">
    <source>
        <dbReference type="ARBA" id="ARBA00022801"/>
    </source>
</evidence>
<dbReference type="InterPro" id="IPR050241">
    <property type="entry name" value="NAD-cap_RNA_hydrolase_NudC"/>
</dbReference>
<keyword evidence="5" id="KW-0479">Metal-binding</keyword>
<evidence type="ECO:0000313" key="11">
    <source>
        <dbReference type="EMBL" id="GGE33363.1"/>
    </source>
</evidence>
<keyword evidence="8" id="KW-0520">NAD</keyword>
<dbReference type="Proteomes" id="UP000602745">
    <property type="component" value="Unassembled WGS sequence"/>
</dbReference>
<evidence type="ECO:0000256" key="3">
    <source>
        <dbReference type="ARBA" id="ARBA00009595"/>
    </source>
</evidence>
<comment type="similarity">
    <text evidence="3">Belongs to the Nudix hydrolase family. NudC subfamily.</text>
</comment>
<keyword evidence="7" id="KW-0460">Magnesium</keyword>
<dbReference type="PANTHER" id="PTHR42904:SF6">
    <property type="entry name" value="NAD-CAPPED RNA HYDROLASE NUDT12"/>
    <property type="match status" value="1"/>
</dbReference>
<dbReference type="GO" id="GO:0005829">
    <property type="term" value="C:cytosol"/>
    <property type="evidence" value="ECO:0007669"/>
    <property type="project" value="TreeGrafter"/>
</dbReference>
<dbReference type="GO" id="GO:0046872">
    <property type="term" value="F:metal ion binding"/>
    <property type="evidence" value="ECO:0007669"/>
    <property type="project" value="UniProtKB-KW"/>
</dbReference>
<evidence type="ECO:0000256" key="5">
    <source>
        <dbReference type="ARBA" id="ARBA00022723"/>
    </source>
</evidence>
<dbReference type="InterPro" id="IPR015797">
    <property type="entry name" value="NUDIX_hydrolase-like_dom_sf"/>
</dbReference>
<dbReference type="NCBIfam" id="NF001299">
    <property type="entry name" value="PRK00241.1"/>
    <property type="match status" value="1"/>
</dbReference>
<evidence type="ECO:0000256" key="7">
    <source>
        <dbReference type="ARBA" id="ARBA00022842"/>
    </source>
</evidence>
<dbReference type="Pfam" id="PF00293">
    <property type="entry name" value="NUDIX"/>
    <property type="match status" value="1"/>
</dbReference>
<comment type="cofactor">
    <cofactor evidence="2">
        <name>Zn(2+)</name>
        <dbReference type="ChEBI" id="CHEBI:29105"/>
    </cofactor>
</comment>
<dbReference type="InterPro" id="IPR015375">
    <property type="entry name" value="NADH_PPase-like_N"/>
</dbReference>
<dbReference type="Pfam" id="PF09297">
    <property type="entry name" value="Zn_ribbon_NUD"/>
    <property type="match status" value="1"/>
</dbReference>
<sequence length="305" mass="32923">MNDDPGLSARLGFTAGALDRMPAQRTDATFLTAETERGDRRFVVFSGDAPLVTTDGGCFFTPETAEALGIAADELYLGRQDGAPIFARRIELEPDSGEASHGTLADLRTLAIEGQIEVSGVALLGLAKSLLSWHRRHGFCANCGERTAPVHGGWRRDCPSCNAEHFPRVDPVAIMLVTEGDRCLLGRQPRFATGSYSCLAGFIEPGETAENAVRREVKEEAGVTVGAVRFLASQPWPFPHSLMIGCHGEALSTDITIDRDELEDARWFTREELRQMIAGTHAGGLRIPPPISIASGMLRHWAGAG</sequence>
<reference evidence="11" key="1">
    <citation type="journal article" date="2014" name="Int. J. Syst. Evol. Microbiol.">
        <title>Complete genome sequence of Corynebacterium casei LMG S-19264T (=DSM 44701T), isolated from a smear-ripened cheese.</title>
        <authorList>
            <consortium name="US DOE Joint Genome Institute (JGI-PGF)"/>
            <person name="Walter F."/>
            <person name="Albersmeier A."/>
            <person name="Kalinowski J."/>
            <person name="Ruckert C."/>
        </authorList>
    </citation>
    <scope>NUCLEOTIDE SEQUENCE</scope>
    <source>
        <strain evidence="11">CCM 7684</strain>
    </source>
</reference>
<dbReference type="GO" id="GO:0019677">
    <property type="term" value="P:NAD+ catabolic process"/>
    <property type="evidence" value="ECO:0007669"/>
    <property type="project" value="TreeGrafter"/>
</dbReference>
<name>A0A8J2YFM9_9RHOB</name>
<dbReference type="Gene3D" id="3.90.79.20">
    <property type="match status" value="1"/>
</dbReference>
<evidence type="ECO:0000313" key="12">
    <source>
        <dbReference type="Proteomes" id="UP000602745"/>
    </source>
</evidence>
<dbReference type="InterPro" id="IPR049734">
    <property type="entry name" value="NudC-like_C"/>
</dbReference>
<dbReference type="GO" id="GO:0006742">
    <property type="term" value="P:NADP+ catabolic process"/>
    <property type="evidence" value="ECO:0007669"/>
    <property type="project" value="TreeGrafter"/>
</dbReference>
<accession>A0A8J2YFM9</accession>